<dbReference type="OrthoDB" id="1747743at2759"/>
<accession>A0A371ESK1</accession>
<comment type="caution">
    <text evidence="1">The sequence shown here is derived from an EMBL/GenBank/DDBJ whole genome shotgun (WGS) entry which is preliminary data.</text>
</comment>
<keyword evidence="2" id="KW-1185">Reference proteome</keyword>
<evidence type="ECO:0000313" key="1">
    <source>
        <dbReference type="EMBL" id="RDX68946.1"/>
    </source>
</evidence>
<dbReference type="Proteomes" id="UP000257109">
    <property type="component" value="Unassembled WGS sequence"/>
</dbReference>
<sequence length="112" mass="12864">MGKICSIMIDEGSNVNVASLRLVEKLSIPTFPHHKPYKMKWFMMWFPRKPLIFYRIGHGNLIISGPQTFVSKEGVSLVATLERHHINLTLGATLLNRVAYRTNLEESKEIQK</sequence>
<evidence type="ECO:0000313" key="2">
    <source>
        <dbReference type="Proteomes" id="UP000257109"/>
    </source>
</evidence>
<feature type="non-terminal residue" evidence="1">
    <location>
        <position position="1"/>
    </location>
</feature>
<protein>
    <submittedName>
        <fullName evidence="1">Uncharacterized protein</fullName>
    </submittedName>
</protein>
<name>A0A371ESK1_MUCPR</name>
<dbReference type="AlphaFoldDB" id="A0A371ESK1"/>
<gene>
    <name evidence="1" type="ORF">CR513_52007</name>
</gene>
<proteinExistence type="predicted"/>
<organism evidence="1 2">
    <name type="scientific">Mucuna pruriens</name>
    <name type="common">Velvet bean</name>
    <name type="synonym">Dolichos pruriens</name>
    <dbReference type="NCBI Taxonomy" id="157652"/>
    <lineage>
        <taxon>Eukaryota</taxon>
        <taxon>Viridiplantae</taxon>
        <taxon>Streptophyta</taxon>
        <taxon>Embryophyta</taxon>
        <taxon>Tracheophyta</taxon>
        <taxon>Spermatophyta</taxon>
        <taxon>Magnoliopsida</taxon>
        <taxon>eudicotyledons</taxon>
        <taxon>Gunneridae</taxon>
        <taxon>Pentapetalae</taxon>
        <taxon>rosids</taxon>
        <taxon>fabids</taxon>
        <taxon>Fabales</taxon>
        <taxon>Fabaceae</taxon>
        <taxon>Papilionoideae</taxon>
        <taxon>50 kb inversion clade</taxon>
        <taxon>NPAAA clade</taxon>
        <taxon>indigoferoid/millettioid clade</taxon>
        <taxon>Phaseoleae</taxon>
        <taxon>Mucuna</taxon>
    </lineage>
</organism>
<reference evidence="1" key="1">
    <citation type="submission" date="2018-05" db="EMBL/GenBank/DDBJ databases">
        <title>Draft genome of Mucuna pruriens seed.</title>
        <authorList>
            <person name="Nnadi N.E."/>
            <person name="Vos R."/>
            <person name="Hasami M.H."/>
            <person name="Devisetty U.K."/>
            <person name="Aguiy J.C."/>
        </authorList>
    </citation>
    <scope>NUCLEOTIDE SEQUENCE [LARGE SCALE GENOMIC DNA]</scope>
    <source>
        <strain evidence="1">JCA_2017</strain>
    </source>
</reference>
<dbReference type="EMBL" id="QJKJ01012324">
    <property type="protein sequence ID" value="RDX68946.1"/>
    <property type="molecule type" value="Genomic_DNA"/>
</dbReference>